<evidence type="ECO:0000313" key="1">
    <source>
        <dbReference type="EMBL" id="PSL42120.1"/>
    </source>
</evidence>
<proteinExistence type="predicted"/>
<dbReference type="EMBL" id="PYAT01000001">
    <property type="protein sequence ID" value="PSL42120.1"/>
    <property type="molecule type" value="Genomic_DNA"/>
</dbReference>
<dbReference type="RefSeq" id="WP_106531908.1">
    <property type="nucleotide sequence ID" value="NZ_PYAT01000001.1"/>
</dbReference>
<name>A0A2P8H7F4_9BACL</name>
<keyword evidence="2" id="KW-1185">Reference proteome</keyword>
<accession>A0A2P8H7F4</accession>
<dbReference type="AlphaFoldDB" id="A0A2P8H7F4"/>
<gene>
    <name evidence="1" type="ORF">B0H99_101368</name>
</gene>
<protein>
    <submittedName>
        <fullName evidence="1">Uncharacterized protein</fullName>
    </submittedName>
</protein>
<comment type="caution">
    <text evidence="1">The sequence shown here is derived from an EMBL/GenBank/DDBJ whole genome shotgun (WGS) entry which is preliminary data.</text>
</comment>
<organism evidence="1 2">
    <name type="scientific">Planomicrobium soli</name>
    <dbReference type="NCBI Taxonomy" id="1176648"/>
    <lineage>
        <taxon>Bacteria</taxon>
        <taxon>Bacillati</taxon>
        <taxon>Bacillota</taxon>
        <taxon>Bacilli</taxon>
        <taxon>Bacillales</taxon>
        <taxon>Caryophanaceae</taxon>
        <taxon>Planomicrobium</taxon>
    </lineage>
</organism>
<evidence type="ECO:0000313" key="2">
    <source>
        <dbReference type="Proteomes" id="UP000242682"/>
    </source>
</evidence>
<dbReference type="Proteomes" id="UP000242682">
    <property type="component" value="Unassembled WGS sequence"/>
</dbReference>
<reference evidence="1 2" key="1">
    <citation type="submission" date="2018-03" db="EMBL/GenBank/DDBJ databases">
        <title>Genomic Encyclopedia of Type Strains, Phase III (KMG-III): the genomes of soil and plant-associated and newly described type strains.</title>
        <authorList>
            <person name="Whitman W."/>
        </authorList>
    </citation>
    <scope>NUCLEOTIDE SEQUENCE [LARGE SCALE GENOMIC DNA]</scope>
    <source>
        <strain evidence="1 2">CGMCC 1.12259</strain>
    </source>
</reference>
<sequence>MNPEQNNEMTLEQAKETLKFQVEVMQQQTAEIGALTSEKITLVVQDRRNQAKIKELKDALQGMVDATKAQESAE</sequence>